<proteinExistence type="predicted"/>
<protein>
    <submittedName>
        <fullName evidence="1">Uncharacterized protein</fullName>
    </submittedName>
</protein>
<dbReference type="EMBL" id="JAUEPS010000041">
    <property type="protein sequence ID" value="KAK0448415.1"/>
    <property type="molecule type" value="Genomic_DNA"/>
</dbReference>
<feature type="non-terminal residue" evidence="1">
    <location>
        <position position="209"/>
    </location>
</feature>
<dbReference type="RefSeq" id="XP_060326520.1">
    <property type="nucleotide sequence ID" value="XM_060474073.1"/>
</dbReference>
<accession>A0AA39MWH7</accession>
<dbReference type="AlphaFoldDB" id="A0AA39MWH7"/>
<comment type="caution">
    <text evidence="1">The sequence shown here is derived from an EMBL/GenBank/DDBJ whole genome shotgun (WGS) entry which is preliminary data.</text>
</comment>
<evidence type="ECO:0000313" key="2">
    <source>
        <dbReference type="Proteomes" id="UP001175211"/>
    </source>
</evidence>
<dbReference type="Proteomes" id="UP001175211">
    <property type="component" value="Unassembled WGS sequence"/>
</dbReference>
<dbReference type="GeneID" id="85357621"/>
<reference evidence="1" key="1">
    <citation type="submission" date="2023-06" db="EMBL/GenBank/DDBJ databases">
        <authorList>
            <consortium name="Lawrence Berkeley National Laboratory"/>
            <person name="Ahrendt S."/>
            <person name="Sahu N."/>
            <person name="Indic B."/>
            <person name="Wong-Bajracharya J."/>
            <person name="Merenyi Z."/>
            <person name="Ke H.-M."/>
            <person name="Monk M."/>
            <person name="Kocsube S."/>
            <person name="Drula E."/>
            <person name="Lipzen A."/>
            <person name="Balint B."/>
            <person name="Henrissat B."/>
            <person name="Andreopoulos B."/>
            <person name="Martin F.M."/>
            <person name="Harder C.B."/>
            <person name="Rigling D."/>
            <person name="Ford K.L."/>
            <person name="Foster G.D."/>
            <person name="Pangilinan J."/>
            <person name="Papanicolaou A."/>
            <person name="Barry K."/>
            <person name="LaButti K."/>
            <person name="Viragh M."/>
            <person name="Koriabine M."/>
            <person name="Yan M."/>
            <person name="Riley R."/>
            <person name="Champramary S."/>
            <person name="Plett K.L."/>
            <person name="Tsai I.J."/>
            <person name="Slot J."/>
            <person name="Sipos G."/>
            <person name="Plett J."/>
            <person name="Nagy L.G."/>
            <person name="Grigoriev I.V."/>
        </authorList>
    </citation>
    <scope>NUCLEOTIDE SEQUENCE</scope>
    <source>
        <strain evidence="1">CCBAS 213</strain>
    </source>
</reference>
<keyword evidence="2" id="KW-1185">Reference proteome</keyword>
<evidence type="ECO:0000313" key="1">
    <source>
        <dbReference type="EMBL" id="KAK0448415.1"/>
    </source>
</evidence>
<name>A0AA39MWH7_ARMTA</name>
<organism evidence="1 2">
    <name type="scientific">Armillaria tabescens</name>
    <name type="common">Ringless honey mushroom</name>
    <name type="synonym">Agaricus tabescens</name>
    <dbReference type="NCBI Taxonomy" id="1929756"/>
    <lineage>
        <taxon>Eukaryota</taxon>
        <taxon>Fungi</taxon>
        <taxon>Dikarya</taxon>
        <taxon>Basidiomycota</taxon>
        <taxon>Agaricomycotina</taxon>
        <taxon>Agaricomycetes</taxon>
        <taxon>Agaricomycetidae</taxon>
        <taxon>Agaricales</taxon>
        <taxon>Marasmiineae</taxon>
        <taxon>Physalacriaceae</taxon>
        <taxon>Desarmillaria</taxon>
    </lineage>
</organism>
<sequence length="209" mass="24200">EYKTLVRILEESSSFPSRPVHRTRQKIARNYTSDPVIAIKTTVKKEEPSDRDEISPLLYPTSQIYDISDWQHPAELEYLDAVDWSKAEVVKFLITHSFSTESTTVIPTSYRIPLMFVANFQLTSLQLVLSVDTDIRKTELNKFKGGILHISRLCDTLLGASQRAMDTFDRALVRYRMEWLLSDPGKVQEFWDLYGKEEYEKDPVKLGMS</sequence>
<gene>
    <name evidence="1" type="ORF">EV420DRAFT_1566663</name>
</gene>